<dbReference type="InterPro" id="IPR009200">
    <property type="entry name" value="DUF1269_membrane"/>
</dbReference>
<keyword evidence="1" id="KW-0812">Transmembrane</keyword>
<dbReference type="AlphaFoldDB" id="A0A7W5FH49"/>
<proteinExistence type="predicted"/>
<evidence type="ECO:0000313" key="3">
    <source>
        <dbReference type="Proteomes" id="UP000590749"/>
    </source>
</evidence>
<evidence type="ECO:0000313" key="2">
    <source>
        <dbReference type="EMBL" id="MBB3098201.1"/>
    </source>
</evidence>
<keyword evidence="1" id="KW-1133">Transmembrane helix</keyword>
<dbReference type="RefSeq" id="WP_183224059.1">
    <property type="nucleotide sequence ID" value="NZ_BMPW01000016.1"/>
</dbReference>
<protein>
    <submittedName>
        <fullName evidence="2">Putative membrane protein</fullName>
    </submittedName>
</protein>
<keyword evidence="3" id="KW-1185">Reference proteome</keyword>
<accession>A0A7W5FH49</accession>
<feature type="transmembrane region" description="Helical" evidence="1">
    <location>
        <begin position="64"/>
        <end position="89"/>
    </location>
</feature>
<sequence length="161" mass="17288">MSELIIIGYEGPQTARQAYEQVQRLQDDFVVELRGLAIVDVDADGKTHVDTPQRIVGTSAAGGALFGLLLGLLFFVPGMVLLGGAMGALMGKFNQKGIDAEFRNRVEHLVEPGHSAIVIMASKITEDKFAKALQPFGGTILKTSLSESDEKELAEDLAEQS</sequence>
<dbReference type="EMBL" id="JACHXF010000014">
    <property type="protein sequence ID" value="MBB3098201.1"/>
    <property type="molecule type" value="Genomic_DNA"/>
</dbReference>
<dbReference type="Pfam" id="PF06897">
    <property type="entry name" value="DUF1269"/>
    <property type="match status" value="1"/>
</dbReference>
<dbReference type="Proteomes" id="UP000590749">
    <property type="component" value="Unassembled WGS sequence"/>
</dbReference>
<reference evidence="2 3" key="1">
    <citation type="submission" date="2020-08" db="EMBL/GenBank/DDBJ databases">
        <title>Genomic Encyclopedia of Type Strains, Phase III (KMG-III): the genomes of soil and plant-associated and newly described type strains.</title>
        <authorList>
            <person name="Whitman W."/>
        </authorList>
    </citation>
    <scope>NUCLEOTIDE SEQUENCE [LARGE SCALE GENOMIC DNA]</scope>
    <source>
        <strain evidence="2 3">CECT 3287</strain>
    </source>
</reference>
<comment type="caution">
    <text evidence="2">The sequence shown here is derived from an EMBL/GenBank/DDBJ whole genome shotgun (WGS) entry which is preliminary data.</text>
</comment>
<evidence type="ECO:0000256" key="1">
    <source>
        <dbReference type="SAM" id="Phobius"/>
    </source>
</evidence>
<organism evidence="2 3">
    <name type="scientific">Actinoplanes campanulatus</name>
    <dbReference type="NCBI Taxonomy" id="113559"/>
    <lineage>
        <taxon>Bacteria</taxon>
        <taxon>Bacillati</taxon>
        <taxon>Actinomycetota</taxon>
        <taxon>Actinomycetes</taxon>
        <taxon>Micromonosporales</taxon>
        <taxon>Micromonosporaceae</taxon>
        <taxon>Actinoplanes</taxon>
    </lineage>
</organism>
<name>A0A7W5FH49_9ACTN</name>
<keyword evidence="1" id="KW-0472">Membrane</keyword>
<gene>
    <name evidence="2" type="ORF">FHR83_005896</name>
</gene>